<protein>
    <submittedName>
        <fullName evidence="4">SDR family oxidoreductase</fullName>
    </submittedName>
</protein>
<dbReference type="FunFam" id="3.40.50.720:FF:000173">
    <property type="entry name" value="3-oxoacyl-[acyl-carrier protein] reductase"/>
    <property type="match status" value="1"/>
</dbReference>
<keyword evidence="5" id="KW-1185">Reference proteome</keyword>
<dbReference type="InterPro" id="IPR036291">
    <property type="entry name" value="NAD(P)-bd_dom_sf"/>
</dbReference>
<evidence type="ECO:0000256" key="1">
    <source>
        <dbReference type="ARBA" id="ARBA00006484"/>
    </source>
</evidence>
<accession>A0AA90K021</accession>
<dbReference type="EMBL" id="JAAGKO020000035">
    <property type="protein sequence ID" value="MDI5965418.1"/>
    <property type="molecule type" value="Genomic_DNA"/>
</dbReference>
<dbReference type="Gene3D" id="3.40.50.720">
    <property type="entry name" value="NAD(P)-binding Rossmann-like Domain"/>
    <property type="match status" value="1"/>
</dbReference>
<comment type="caution">
    <text evidence="4">The sequence shown here is derived from an EMBL/GenBank/DDBJ whole genome shotgun (WGS) entry which is preliminary data.</text>
</comment>
<organism evidence="4">
    <name type="scientific">Streptantibioticus silvisoli</name>
    <dbReference type="NCBI Taxonomy" id="2705255"/>
    <lineage>
        <taxon>Bacteria</taxon>
        <taxon>Bacillati</taxon>
        <taxon>Actinomycetota</taxon>
        <taxon>Actinomycetes</taxon>
        <taxon>Kitasatosporales</taxon>
        <taxon>Streptomycetaceae</taxon>
        <taxon>Streptantibioticus</taxon>
    </lineage>
</organism>
<dbReference type="InterPro" id="IPR002347">
    <property type="entry name" value="SDR_fam"/>
</dbReference>
<dbReference type="SUPFAM" id="SSF51735">
    <property type="entry name" value="NAD(P)-binding Rossmann-fold domains"/>
    <property type="match status" value="1"/>
</dbReference>
<dbReference type="RefSeq" id="WP_271318864.1">
    <property type="nucleotide sequence ID" value="NZ_JAAGKO020000035.1"/>
</dbReference>
<dbReference type="Pfam" id="PF13561">
    <property type="entry name" value="adh_short_C2"/>
    <property type="match status" value="1"/>
</dbReference>
<dbReference type="EMBL" id="JABXJJ020000035">
    <property type="protein sequence ID" value="MDI5972656.1"/>
    <property type="molecule type" value="Genomic_DNA"/>
</dbReference>
<name>A0AA90K021_9ACTN</name>
<dbReference type="Proteomes" id="UP001156398">
    <property type="component" value="Unassembled WGS sequence"/>
</dbReference>
<proteinExistence type="inferred from homology"/>
<dbReference type="InterPro" id="IPR050259">
    <property type="entry name" value="SDR"/>
</dbReference>
<dbReference type="GO" id="GO:0016491">
    <property type="term" value="F:oxidoreductase activity"/>
    <property type="evidence" value="ECO:0007669"/>
    <property type="project" value="UniProtKB-KW"/>
</dbReference>
<reference evidence="4 5" key="1">
    <citation type="submission" date="2023-05" db="EMBL/GenBank/DDBJ databases">
        <title>Streptantibioticus silvisoli sp. nov., acidotolerant actinomycetes 1 from pine litter.</title>
        <authorList>
            <person name="Swiecimska M."/>
            <person name="Golinska P."/>
            <person name="Sangal V."/>
            <person name="Wachnowicz B."/>
            <person name="Goodfellow M."/>
        </authorList>
    </citation>
    <scope>NUCLEOTIDE SEQUENCE</scope>
    <source>
        <strain evidence="4">SL13</strain>
        <strain evidence="3 5">SL54</strain>
    </source>
</reference>
<evidence type="ECO:0000256" key="2">
    <source>
        <dbReference type="ARBA" id="ARBA00023002"/>
    </source>
</evidence>
<dbReference type="PANTHER" id="PTHR42879">
    <property type="entry name" value="3-OXOACYL-(ACYL-CARRIER-PROTEIN) REDUCTASE"/>
    <property type="match status" value="1"/>
</dbReference>
<dbReference type="PANTHER" id="PTHR42879:SF2">
    <property type="entry name" value="3-OXOACYL-[ACYL-CARRIER-PROTEIN] REDUCTASE FABG"/>
    <property type="match status" value="1"/>
</dbReference>
<evidence type="ECO:0000313" key="5">
    <source>
        <dbReference type="Proteomes" id="UP001156398"/>
    </source>
</evidence>
<gene>
    <name evidence="3" type="ORF">POF43_022275</name>
    <name evidence="4" type="ORF">POF50_025490</name>
</gene>
<keyword evidence="2" id="KW-0560">Oxidoreductase</keyword>
<dbReference type="PRINTS" id="PR00081">
    <property type="entry name" value="GDHRDH"/>
</dbReference>
<comment type="similarity">
    <text evidence="1">Belongs to the short-chain dehydrogenases/reductases (SDR) family.</text>
</comment>
<evidence type="ECO:0000313" key="3">
    <source>
        <dbReference type="EMBL" id="MDI5965418.1"/>
    </source>
</evidence>
<evidence type="ECO:0000313" key="4">
    <source>
        <dbReference type="EMBL" id="MDI5972656.1"/>
    </source>
</evidence>
<dbReference type="AlphaFoldDB" id="A0AA90K021"/>
<sequence>MPDNPRTAIVTGSARGIGAAIAKELAGRGLNVVVNHRTSHEAAQALVKEIADLGGTAVAHAADVTDPDAAAALVERAVSEFGGLDVLVCNANVGLGMGSVTTVEWSDFAAKVNDELAAVFHPTRAALPHLTARGRGHIVYLSSDAHRGPASPMMLAHSTAKAAMNTYALYVAKDSAPHNITVNVLSAGLVRTESTSGIPQQMWDQMVGRIPVGRASEPEDLARAVGFLTDPATSCLTGQVISLNGGSNLGN</sequence>